<proteinExistence type="predicted"/>
<evidence type="ECO:0000313" key="1">
    <source>
        <dbReference type="EMBL" id="KAF7761919.1"/>
    </source>
</evidence>
<comment type="caution">
    <text evidence="1">The sequence shown here is derived from an EMBL/GenBank/DDBJ whole genome shotgun (WGS) entry which is preliminary data.</text>
</comment>
<dbReference type="Proteomes" id="UP000629468">
    <property type="component" value="Unassembled WGS sequence"/>
</dbReference>
<name>A0A8H7EX89_AGABI</name>
<sequence>MLLFPRHPSTTTLAKIGLVIYVQTEWSHWIPRLRLHSQSPTKPTRLWPSAIQQTLSVYRIAEMKADTHQERGLNEAVERALKAVWPQVVEYANEKSATGSLWAQIRCGFHRSGVPGSVSGSVHATLRVYDSASRHIGGINAPEDSEVAPTFKGGFEKSLYHGETKVEENFAFNLFM</sequence>
<accession>A0A8H7EX89</accession>
<protein>
    <submittedName>
        <fullName evidence="1">Uncharacterized protein</fullName>
    </submittedName>
</protein>
<dbReference type="EMBL" id="JABXXO010000013">
    <property type="protein sequence ID" value="KAF7761919.1"/>
    <property type="molecule type" value="Genomic_DNA"/>
</dbReference>
<gene>
    <name evidence="1" type="ORF">Agabi119p4_9911</name>
</gene>
<reference evidence="1 2" key="1">
    <citation type="journal article" name="Sci. Rep.">
        <title>Telomere-to-telomere assembled and centromere annotated genomes of the two main subspecies of the button mushroom Agaricus bisporus reveal especially polymorphic chromosome ends.</title>
        <authorList>
            <person name="Sonnenberg A.S.M."/>
            <person name="Sedaghat-Telgerd N."/>
            <person name="Lavrijssen B."/>
            <person name="Ohm R.A."/>
            <person name="Hendrickx P.M."/>
            <person name="Scholtmeijer K."/>
            <person name="Baars J.J.P."/>
            <person name="van Peer A."/>
        </authorList>
    </citation>
    <scope>NUCLEOTIDE SEQUENCE [LARGE SCALE GENOMIC DNA]</scope>
    <source>
        <strain evidence="1 2">H119_p4</strain>
    </source>
</reference>
<evidence type="ECO:0000313" key="2">
    <source>
        <dbReference type="Proteomes" id="UP000629468"/>
    </source>
</evidence>
<dbReference type="AlphaFoldDB" id="A0A8H7EX89"/>
<organism evidence="1 2">
    <name type="scientific">Agaricus bisporus var. burnettii</name>
    <dbReference type="NCBI Taxonomy" id="192524"/>
    <lineage>
        <taxon>Eukaryota</taxon>
        <taxon>Fungi</taxon>
        <taxon>Dikarya</taxon>
        <taxon>Basidiomycota</taxon>
        <taxon>Agaricomycotina</taxon>
        <taxon>Agaricomycetes</taxon>
        <taxon>Agaricomycetidae</taxon>
        <taxon>Agaricales</taxon>
        <taxon>Agaricineae</taxon>
        <taxon>Agaricaceae</taxon>
        <taxon>Agaricus</taxon>
    </lineage>
</organism>